<evidence type="ECO:0000256" key="10">
    <source>
        <dbReference type="ARBA" id="ARBA00023295"/>
    </source>
</evidence>
<evidence type="ECO:0000313" key="19">
    <source>
        <dbReference type="Proteomes" id="UP000654075"/>
    </source>
</evidence>
<dbReference type="GO" id="GO:0009986">
    <property type="term" value="C:cell surface"/>
    <property type="evidence" value="ECO:0007669"/>
    <property type="project" value="TreeGrafter"/>
</dbReference>
<dbReference type="AlphaFoldDB" id="A0A813EED9"/>
<keyword evidence="4 16" id="KW-0812">Transmembrane</keyword>
<evidence type="ECO:0000256" key="8">
    <source>
        <dbReference type="ARBA" id="ARBA00023136"/>
    </source>
</evidence>
<dbReference type="EC" id="3.2.1.58" evidence="14"/>
<dbReference type="SUPFAM" id="SSF51445">
    <property type="entry name" value="(Trans)glycosidases"/>
    <property type="match status" value="1"/>
</dbReference>
<dbReference type="Pfam" id="PF00150">
    <property type="entry name" value="Cellulase"/>
    <property type="match status" value="1"/>
</dbReference>
<proteinExistence type="inferred from homology"/>
<organism evidence="18 19">
    <name type="scientific">Polarella glacialis</name>
    <name type="common">Dinoflagellate</name>
    <dbReference type="NCBI Taxonomy" id="89957"/>
    <lineage>
        <taxon>Eukaryota</taxon>
        <taxon>Sar</taxon>
        <taxon>Alveolata</taxon>
        <taxon>Dinophyceae</taxon>
        <taxon>Suessiales</taxon>
        <taxon>Suessiaceae</taxon>
        <taxon>Polarella</taxon>
    </lineage>
</organism>
<evidence type="ECO:0000256" key="1">
    <source>
        <dbReference type="ARBA" id="ARBA00004401"/>
    </source>
</evidence>
<dbReference type="InterPro" id="IPR050386">
    <property type="entry name" value="Glycosyl_hydrolase_5"/>
</dbReference>
<comment type="catalytic activity">
    <reaction evidence="12">
        <text>Successive hydrolysis of beta-D-glucose units from the non-reducing ends of (1-&gt;3)-beta-D-glucans, releasing alpha-glucose.</text>
        <dbReference type="EC" id="3.2.1.58"/>
    </reaction>
</comment>
<feature type="transmembrane region" description="Helical" evidence="16">
    <location>
        <begin position="572"/>
        <end position="595"/>
    </location>
</feature>
<dbReference type="InterPro" id="IPR008999">
    <property type="entry name" value="Actin-crosslinking"/>
</dbReference>
<dbReference type="SUPFAM" id="SSF50405">
    <property type="entry name" value="Actin-crosslinking proteins"/>
    <property type="match status" value="1"/>
</dbReference>
<evidence type="ECO:0000256" key="5">
    <source>
        <dbReference type="ARBA" id="ARBA00022801"/>
    </source>
</evidence>
<gene>
    <name evidence="18" type="ORF">PGLA1383_LOCUS15725</name>
</gene>
<dbReference type="PANTHER" id="PTHR31297">
    <property type="entry name" value="GLUCAN ENDO-1,6-BETA-GLUCOSIDASE B"/>
    <property type="match status" value="1"/>
</dbReference>
<dbReference type="GO" id="GO:0004338">
    <property type="term" value="F:glucan exo-1,3-beta-glucosidase activity"/>
    <property type="evidence" value="ECO:0007669"/>
    <property type="project" value="UniProtKB-EC"/>
</dbReference>
<keyword evidence="19" id="KW-1185">Reference proteome</keyword>
<dbReference type="OrthoDB" id="408331at2759"/>
<dbReference type="InterPro" id="IPR017853">
    <property type="entry name" value="GH"/>
</dbReference>
<dbReference type="InterPro" id="IPR001547">
    <property type="entry name" value="Glyco_hydro_5"/>
</dbReference>
<keyword evidence="10" id="KW-0326">Glycosidase</keyword>
<evidence type="ECO:0000259" key="17">
    <source>
        <dbReference type="Pfam" id="PF00150"/>
    </source>
</evidence>
<comment type="similarity">
    <text evidence="2">Belongs to the glycosyl hydrolase 5 (cellulase A) family.</text>
</comment>
<dbReference type="Proteomes" id="UP000654075">
    <property type="component" value="Unassembled WGS sequence"/>
</dbReference>
<keyword evidence="5" id="KW-0378">Hydrolase</keyword>
<evidence type="ECO:0000256" key="13">
    <source>
        <dbReference type="ARBA" id="ARBA00037126"/>
    </source>
</evidence>
<dbReference type="PANTHER" id="PTHR31297:SF34">
    <property type="entry name" value="GLUCAN 1,3-BETA-GLUCOSIDASE 2"/>
    <property type="match status" value="1"/>
</dbReference>
<keyword evidence="3" id="KW-1003">Cell membrane</keyword>
<evidence type="ECO:0000256" key="11">
    <source>
        <dbReference type="ARBA" id="ARBA00023316"/>
    </source>
</evidence>
<sequence>MGFRRDALSSPWHGVSLGGWLLLEPGPSYPLFAHHPAQDGEEARCEWDLMKQLRQKLGKKRSVEVLKVHRDTHITKADFERIRACGLNAVRLPFGYWVVTEPRANEPYIGSALEYVDRAVDWAEECGLQIVLDLHGCPGSESSEAPCGRRQRPASRWNWRHWDMARTLQILDMLAKRYSSRRCVTGIAVCNEPSGSVPCASLLRYYSQAVDRIRKAGMPASRVAVVLPVFQRPEGEVAFMKKWWSMTRGRHRNVCFDAHCYHCFENEFNGKSLAQQLRAVEENAKFLREYPVVVGEWSLALGVATWCTAGEMGEDEIISIFGAQQLGALQEASHGSFFWTWKECPENKEWNFQQAFSTGLLSRLPRQLPDWDGKGEDPLEEELHPSPSEPRVFYGDTVYLRVFHGRYVDVEGAKVCARWADKAKFQSLTFCPSDSASASPFVRREVRHRDIVRLRAHNGRYISVEGTSVTASRSCRSTAGEFQVCLEGEQTLVHRGIAYLRSRSTSMSLDADEDQEGVYARFKDLGLWQAFSVEKDVEGSRVLHHSGAVVLCGIPDLASNDALEQFEQAMCLFLFSLLFVTDALFAVALGTMPFLGTSHYRVRGFLQLRPEHKPTPSLSRTRLIEIAIVLFQLRISKAMVIEVQLCTSVASI</sequence>
<evidence type="ECO:0000256" key="12">
    <source>
        <dbReference type="ARBA" id="ARBA00036824"/>
    </source>
</evidence>
<dbReference type="GO" id="GO:0071555">
    <property type="term" value="P:cell wall organization"/>
    <property type="evidence" value="ECO:0007669"/>
    <property type="project" value="UniProtKB-KW"/>
</dbReference>
<evidence type="ECO:0000256" key="6">
    <source>
        <dbReference type="ARBA" id="ARBA00022968"/>
    </source>
</evidence>
<dbReference type="GO" id="GO:0009251">
    <property type="term" value="P:glucan catabolic process"/>
    <property type="evidence" value="ECO:0007669"/>
    <property type="project" value="TreeGrafter"/>
</dbReference>
<evidence type="ECO:0000256" key="2">
    <source>
        <dbReference type="ARBA" id="ARBA00005641"/>
    </source>
</evidence>
<accession>A0A813EED9</accession>
<keyword evidence="8 16" id="KW-0472">Membrane</keyword>
<evidence type="ECO:0000256" key="9">
    <source>
        <dbReference type="ARBA" id="ARBA00023180"/>
    </source>
</evidence>
<evidence type="ECO:0000313" key="18">
    <source>
        <dbReference type="EMBL" id="CAE8597276.1"/>
    </source>
</evidence>
<keyword evidence="7 16" id="KW-1133">Transmembrane helix</keyword>
<comment type="caution">
    <text evidence="18">The sequence shown here is derived from an EMBL/GenBank/DDBJ whole genome shotgun (WGS) entry which is preliminary data.</text>
</comment>
<keyword evidence="6" id="KW-0735">Signal-anchor</keyword>
<reference evidence="18" key="1">
    <citation type="submission" date="2021-02" db="EMBL/GenBank/DDBJ databases">
        <authorList>
            <person name="Dougan E. K."/>
            <person name="Rhodes N."/>
            <person name="Thang M."/>
            <person name="Chan C."/>
        </authorList>
    </citation>
    <scope>NUCLEOTIDE SEQUENCE</scope>
</reference>
<comment type="function">
    <text evidence="13">Glucosidase involved in the degradation of cellulosic biomass. Active on lichenan.</text>
</comment>
<evidence type="ECO:0000256" key="3">
    <source>
        <dbReference type="ARBA" id="ARBA00022475"/>
    </source>
</evidence>
<evidence type="ECO:0000256" key="4">
    <source>
        <dbReference type="ARBA" id="ARBA00022692"/>
    </source>
</evidence>
<keyword evidence="9" id="KW-0325">Glycoprotein</keyword>
<name>A0A813EED9_POLGL</name>
<evidence type="ECO:0000256" key="15">
    <source>
        <dbReference type="ARBA" id="ARBA00041260"/>
    </source>
</evidence>
<dbReference type="GO" id="GO:0005576">
    <property type="term" value="C:extracellular region"/>
    <property type="evidence" value="ECO:0007669"/>
    <property type="project" value="TreeGrafter"/>
</dbReference>
<feature type="domain" description="Glycoside hydrolase family 5" evidence="17">
    <location>
        <begin position="72"/>
        <end position="341"/>
    </location>
</feature>
<protein>
    <recommendedName>
        <fullName evidence="14">glucan 1,3-beta-glucosidase</fullName>
        <ecNumber evidence="14">3.2.1.58</ecNumber>
    </recommendedName>
    <alternativeName>
        <fullName evidence="15">Exo-1,3-beta-glucanase D</fullName>
    </alternativeName>
</protein>
<evidence type="ECO:0000256" key="14">
    <source>
        <dbReference type="ARBA" id="ARBA00038929"/>
    </source>
</evidence>
<dbReference type="OMA" id="EANTEMF"/>
<comment type="subcellular location">
    <subcellularLocation>
        <location evidence="1">Cell membrane</location>
        <topology evidence="1">Single-pass type II membrane protein</topology>
    </subcellularLocation>
</comment>
<dbReference type="EMBL" id="CAJNNV010009347">
    <property type="protein sequence ID" value="CAE8597276.1"/>
    <property type="molecule type" value="Genomic_DNA"/>
</dbReference>
<keyword evidence="11" id="KW-0961">Cell wall biogenesis/degradation</keyword>
<dbReference type="Gene3D" id="3.20.20.80">
    <property type="entry name" value="Glycosidases"/>
    <property type="match status" value="1"/>
</dbReference>
<evidence type="ECO:0000256" key="16">
    <source>
        <dbReference type="SAM" id="Phobius"/>
    </source>
</evidence>
<dbReference type="GO" id="GO:0005886">
    <property type="term" value="C:plasma membrane"/>
    <property type="evidence" value="ECO:0007669"/>
    <property type="project" value="UniProtKB-SubCell"/>
</dbReference>
<evidence type="ECO:0000256" key="7">
    <source>
        <dbReference type="ARBA" id="ARBA00022989"/>
    </source>
</evidence>